<feature type="compositionally biased region" description="Acidic residues" evidence="1">
    <location>
        <begin position="475"/>
        <end position="492"/>
    </location>
</feature>
<dbReference type="PANTHER" id="PTHR14689">
    <property type="entry name" value="PHORBOL-ESTER_DAG-TYPE DOMAIN-CONTAINING PROTEIN"/>
    <property type="match status" value="1"/>
</dbReference>
<gene>
    <name evidence="3" type="ORF">ATEG_00384</name>
</gene>
<dbReference type="OMA" id="WRDFHIN"/>
<proteinExistence type="predicted"/>
<feature type="compositionally biased region" description="Basic residues" evidence="1">
    <location>
        <begin position="1"/>
        <end position="10"/>
    </location>
</feature>
<feature type="domain" description="DUF4211" evidence="2">
    <location>
        <begin position="337"/>
        <end position="472"/>
    </location>
</feature>
<dbReference type="VEuPathDB" id="FungiDB:ATEG_00384"/>
<organism evidence="3 4">
    <name type="scientific">Aspergillus terreus (strain NIH 2624 / FGSC A1156)</name>
    <dbReference type="NCBI Taxonomy" id="341663"/>
    <lineage>
        <taxon>Eukaryota</taxon>
        <taxon>Fungi</taxon>
        <taxon>Dikarya</taxon>
        <taxon>Ascomycota</taxon>
        <taxon>Pezizomycotina</taxon>
        <taxon>Eurotiomycetes</taxon>
        <taxon>Eurotiomycetidae</taxon>
        <taxon>Eurotiales</taxon>
        <taxon>Aspergillaceae</taxon>
        <taxon>Aspergillus</taxon>
        <taxon>Aspergillus subgen. Circumdati</taxon>
    </lineage>
</organism>
<evidence type="ECO:0000313" key="4">
    <source>
        <dbReference type="Proteomes" id="UP000007963"/>
    </source>
</evidence>
<feature type="compositionally biased region" description="Basic and acidic residues" evidence="1">
    <location>
        <begin position="49"/>
        <end position="58"/>
    </location>
</feature>
<feature type="compositionally biased region" description="Acidic residues" evidence="1">
    <location>
        <begin position="190"/>
        <end position="200"/>
    </location>
</feature>
<dbReference type="GeneID" id="4355138"/>
<sequence>MPRARGKAKQTRLSFAPVASPSQAVEPSPEDDANRLATLRYDHPSLPTIRKDSSRPPDSKASPTPFVETKPAEKKSKKSRSKSEKRKRKSSKKSKRGTEPEEPIALSDSDDVIVVEQDRESHGPIQDTALKSKDSQSLKRKRSSSPKAMGSSPPPRPSNAAASDESDAEDIVTRPGRKLRRGAAPQPTIDLDDTSEDSEEERVRSSPVKRRRLLRSSEVPQTPRRELDQDQLDIEEDLEDLQDSVVKETRTRGRLANSVRAQRQQHLEALRRRRAGDKKSTHVDDEQSEPESESAESDAESDEESAIKQPRFRHENNDSDVESSIASNEDLDRYEDDFVLEDEDDKLGAPTDLQGMPFEFSRHAYKQLKDYFQDAVEWMVHNQLNPAFPRSSPVYEFAFTKLEDEVRGRTGSQLVSSVWNADFRRALLARPQIEITAYPTSENHPCDACNRSGHPASFDIKFYGKPYSLETLEPLTDENSDDEESEKEDDGEERDRDGYVLPSENKRFYLGRHCKTKAEMAHTLTHWRAHLNEWVIDHLRQTGYLSDEAVIKRSHWSQKRKEKYATEAMRTMVENDEVKKLWRDFHINLRTARESVFAVEEAFQNTF</sequence>
<dbReference type="InterPro" id="IPR025451">
    <property type="entry name" value="DUF4211"/>
</dbReference>
<dbReference type="Proteomes" id="UP000007963">
    <property type="component" value="Unassembled WGS sequence"/>
</dbReference>
<name>Q0D100_ASPTN</name>
<reference evidence="4" key="1">
    <citation type="submission" date="2005-09" db="EMBL/GenBank/DDBJ databases">
        <title>Annotation of the Aspergillus terreus NIH2624 genome.</title>
        <authorList>
            <person name="Birren B.W."/>
            <person name="Lander E.S."/>
            <person name="Galagan J.E."/>
            <person name="Nusbaum C."/>
            <person name="Devon K."/>
            <person name="Henn M."/>
            <person name="Ma L.-J."/>
            <person name="Jaffe D.B."/>
            <person name="Butler J."/>
            <person name="Alvarez P."/>
            <person name="Gnerre S."/>
            <person name="Grabherr M."/>
            <person name="Kleber M."/>
            <person name="Mauceli E.W."/>
            <person name="Brockman W."/>
            <person name="Rounsley S."/>
            <person name="Young S.K."/>
            <person name="LaButti K."/>
            <person name="Pushparaj V."/>
            <person name="DeCaprio D."/>
            <person name="Crawford M."/>
            <person name="Koehrsen M."/>
            <person name="Engels R."/>
            <person name="Montgomery P."/>
            <person name="Pearson M."/>
            <person name="Howarth C."/>
            <person name="Larson L."/>
            <person name="Luoma S."/>
            <person name="White J."/>
            <person name="Alvarado L."/>
            <person name="Kodira C.D."/>
            <person name="Zeng Q."/>
            <person name="Oleary S."/>
            <person name="Yandava C."/>
            <person name="Denning D.W."/>
            <person name="Nierman W.C."/>
            <person name="Milne T."/>
            <person name="Madden K."/>
        </authorList>
    </citation>
    <scope>NUCLEOTIDE SEQUENCE [LARGE SCALE GENOMIC DNA]</scope>
    <source>
        <strain evidence="4">NIH 2624 / FGSC A1156</strain>
    </source>
</reference>
<dbReference type="STRING" id="341663.Q0D100"/>
<protein>
    <recommendedName>
        <fullName evidence="2">DUF4211 domain-containing protein</fullName>
    </recommendedName>
</protein>
<feature type="region of interest" description="Disordered" evidence="1">
    <location>
        <begin position="473"/>
        <end position="498"/>
    </location>
</feature>
<dbReference type="GO" id="GO:0005634">
    <property type="term" value="C:nucleus"/>
    <property type="evidence" value="ECO:0007669"/>
    <property type="project" value="TreeGrafter"/>
</dbReference>
<dbReference type="HOGENOM" id="CLU_021433_1_0_1"/>
<dbReference type="PANTHER" id="PTHR14689:SF0">
    <property type="entry name" value="COILED-COIL DOMAIN-CONTAINING PROTEIN 82"/>
    <property type="match status" value="1"/>
</dbReference>
<dbReference type="eggNOG" id="ENOG502S7B9">
    <property type="taxonomic scope" value="Eukaryota"/>
</dbReference>
<dbReference type="OrthoDB" id="21499at2759"/>
<dbReference type="EMBL" id="CH476594">
    <property type="protein sequence ID" value="EAU39030.1"/>
    <property type="molecule type" value="Genomic_DNA"/>
</dbReference>
<evidence type="ECO:0000313" key="3">
    <source>
        <dbReference type="EMBL" id="EAU39030.1"/>
    </source>
</evidence>
<dbReference type="RefSeq" id="XP_001210470.1">
    <property type="nucleotide sequence ID" value="XM_001210470.1"/>
</dbReference>
<dbReference type="AlphaFoldDB" id="Q0D100"/>
<feature type="compositionally biased region" description="Acidic residues" evidence="1">
    <location>
        <begin position="286"/>
        <end position="304"/>
    </location>
</feature>
<evidence type="ECO:0000259" key="2">
    <source>
        <dbReference type="Pfam" id="PF13926"/>
    </source>
</evidence>
<feature type="compositionally biased region" description="Basic residues" evidence="1">
    <location>
        <begin position="75"/>
        <end position="95"/>
    </location>
</feature>
<feature type="compositionally biased region" description="Acidic residues" evidence="1">
    <location>
        <begin position="229"/>
        <end position="242"/>
    </location>
</feature>
<dbReference type="Pfam" id="PF13926">
    <property type="entry name" value="DUF4211"/>
    <property type="match status" value="1"/>
</dbReference>
<feature type="region of interest" description="Disordered" evidence="1">
    <location>
        <begin position="1"/>
        <end position="328"/>
    </location>
</feature>
<evidence type="ECO:0000256" key="1">
    <source>
        <dbReference type="SAM" id="MobiDB-lite"/>
    </source>
</evidence>
<accession>Q0D100</accession>